<proteinExistence type="inferred from homology"/>
<feature type="compositionally biased region" description="Low complexity" evidence="6">
    <location>
        <begin position="1"/>
        <end position="25"/>
    </location>
</feature>
<dbReference type="GO" id="GO:0043161">
    <property type="term" value="P:proteasome-mediated ubiquitin-dependent protein catabolic process"/>
    <property type="evidence" value="ECO:0007669"/>
    <property type="project" value="TreeGrafter"/>
</dbReference>
<evidence type="ECO:0000256" key="4">
    <source>
        <dbReference type="ARBA" id="ARBA00023242"/>
    </source>
</evidence>
<comment type="pathway">
    <text evidence="2">Protein modification; protein ubiquitination.</text>
</comment>
<dbReference type="InterPro" id="IPR045068">
    <property type="entry name" value="BACURD1-3"/>
</dbReference>
<evidence type="ECO:0000313" key="8">
    <source>
        <dbReference type="Ensembl" id="ENSPTEP00000024009.1"/>
    </source>
</evidence>
<reference evidence="8" key="2">
    <citation type="submission" date="2025-09" db="UniProtKB">
        <authorList>
            <consortium name="Ensembl"/>
        </authorList>
    </citation>
    <scope>IDENTIFICATION</scope>
</reference>
<dbReference type="GO" id="GO:0031463">
    <property type="term" value="C:Cul3-RING ubiquitin ligase complex"/>
    <property type="evidence" value="ECO:0007669"/>
    <property type="project" value="TreeGrafter"/>
</dbReference>
<dbReference type="PANTHER" id="PTHR11145:SF18">
    <property type="entry name" value="BTB_POZ DOMAIN-CONTAINING ADAPTER FOR CUL3-MEDIATED RHOA DEGRADATION PROTEIN 1"/>
    <property type="match status" value="1"/>
</dbReference>
<evidence type="ECO:0000256" key="2">
    <source>
        <dbReference type="ARBA" id="ARBA00004906"/>
    </source>
</evidence>
<sequence>MSAEASDSAAPAAPAAPSLEAPKPSGLEPGPAAYGLKPLTPNSKYVKLNVGGSLHYTTLRTLTGQDTMLKAMFSGRVEVLTDAGGWVLIDRSGRHFGTILNYLRDGSVPLPESTRELGELLGEARYYLVQGLIEDCQLALQSLSVAQAGVQWCDLGSPQPLPPRFKQFSCLSLPNNW</sequence>
<dbReference type="GO" id="GO:0016567">
    <property type="term" value="P:protein ubiquitination"/>
    <property type="evidence" value="ECO:0007669"/>
    <property type="project" value="TreeGrafter"/>
</dbReference>
<comment type="similarity">
    <text evidence="5">Belongs to the BACURD family.</text>
</comment>
<evidence type="ECO:0000256" key="1">
    <source>
        <dbReference type="ARBA" id="ARBA00004123"/>
    </source>
</evidence>
<keyword evidence="9" id="KW-1185">Reference proteome</keyword>
<dbReference type="CDD" id="cd18400">
    <property type="entry name" value="BTB_POZ_KCTD13_BACURD1"/>
    <property type="match status" value="1"/>
</dbReference>
<keyword evidence="4" id="KW-0539">Nucleus</keyword>
<dbReference type="InterPro" id="IPR011333">
    <property type="entry name" value="SKP1/BTB/POZ_sf"/>
</dbReference>
<evidence type="ECO:0000256" key="3">
    <source>
        <dbReference type="ARBA" id="ARBA00022786"/>
    </source>
</evidence>
<name>A0A8C9LRT3_9PRIM</name>
<dbReference type="PANTHER" id="PTHR11145">
    <property type="entry name" value="BTB/POZ DOMAIN-CONTAINING ADAPTER FOR CUL3-MEDIATED RHOA DEGRADATION PROTEIN FAMILY MEMBER"/>
    <property type="match status" value="1"/>
</dbReference>
<dbReference type="PROSITE" id="PS50097">
    <property type="entry name" value="BTB"/>
    <property type="match status" value="1"/>
</dbReference>
<dbReference type="InterPro" id="IPR003131">
    <property type="entry name" value="T1-type_BTB"/>
</dbReference>
<feature type="region of interest" description="Disordered" evidence="6">
    <location>
        <begin position="1"/>
        <end position="34"/>
    </location>
</feature>
<evidence type="ECO:0000256" key="5">
    <source>
        <dbReference type="ARBA" id="ARBA00025759"/>
    </source>
</evidence>
<gene>
    <name evidence="8" type="primary">KCTD13</name>
</gene>
<dbReference type="AlphaFoldDB" id="A0A8C9LRT3"/>
<dbReference type="InterPro" id="IPR000210">
    <property type="entry name" value="BTB/POZ_dom"/>
</dbReference>
<dbReference type="GO" id="GO:0004842">
    <property type="term" value="F:ubiquitin-protein transferase activity"/>
    <property type="evidence" value="ECO:0007669"/>
    <property type="project" value="TreeGrafter"/>
</dbReference>
<feature type="domain" description="BTB" evidence="7">
    <location>
        <begin position="44"/>
        <end position="112"/>
    </location>
</feature>
<dbReference type="FunFam" id="3.30.710.10:FF:000013">
    <property type="entry name" value="BTB/POZ domain-containing adapter for CUL3-mediated RhoA degradation protein 3"/>
    <property type="match status" value="1"/>
</dbReference>
<evidence type="ECO:0000256" key="6">
    <source>
        <dbReference type="SAM" id="MobiDB-lite"/>
    </source>
</evidence>
<dbReference type="Proteomes" id="UP000694416">
    <property type="component" value="Unplaced"/>
</dbReference>
<protein>
    <submittedName>
        <fullName evidence="8">Potassium channel tetramerization domain containing 13</fullName>
    </submittedName>
</protein>
<evidence type="ECO:0000313" key="9">
    <source>
        <dbReference type="Proteomes" id="UP000694416"/>
    </source>
</evidence>
<reference evidence="8" key="1">
    <citation type="submission" date="2025-08" db="UniProtKB">
        <authorList>
            <consortium name="Ensembl"/>
        </authorList>
    </citation>
    <scope>IDENTIFICATION</scope>
</reference>
<organism evidence="8 9">
    <name type="scientific">Piliocolobus tephrosceles</name>
    <name type="common">Ugandan red Colobus</name>
    <dbReference type="NCBI Taxonomy" id="591936"/>
    <lineage>
        <taxon>Eukaryota</taxon>
        <taxon>Metazoa</taxon>
        <taxon>Chordata</taxon>
        <taxon>Craniata</taxon>
        <taxon>Vertebrata</taxon>
        <taxon>Euteleostomi</taxon>
        <taxon>Mammalia</taxon>
        <taxon>Eutheria</taxon>
        <taxon>Euarchontoglires</taxon>
        <taxon>Primates</taxon>
        <taxon>Haplorrhini</taxon>
        <taxon>Catarrhini</taxon>
        <taxon>Cercopithecidae</taxon>
        <taxon>Colobinae</taxon>
        <taxon>Piliocolobus</taxon>
    </lineage>
</organism>
<evidence type="ECO:0000259" key="7">
    <source>
        <dbReference type="PROSITE" id="PS50097"/>
    </source>
</evidence>
<dbReference type="GO" id="GO:0051260">
    <property type="term" value="P:protein homooligomerization"/>
    <property type="evidence" value="ECO:0007669"/>
    <property type="project" value="InterPro"/>
</dbReference>
<dbReference type="SUPFAM" id="SSF54695">
    <property type="entry name" value="POZ domain"/>
    <property type="match status" value="1"/>
</dbReference>
<dbReference type="Gene3D" id="3.30.710.10">
    <property type="entry name" value="Potassium Channel Kv1.1, Chain A"/>
    <property type="match status" value="1"/>
</dbReference>
<dbReference type="Pfam" id="PF02214">
    <property type="entry name" value="BTB_2"/>
    <property type="match status" value="1"/>
</dbReference>
<dbReference type="GO" id="GO:0005634">
    <property type="term" value="C:nucleus"/>
    <property type="evidence" value="ECO:0007669"/>
    <property type="project" value="UniProtKB-SubCell"/>
</dbReference>
<dbReference type="Ensembl" id="ENSPTET00000034231.1">
    <property type="protein sequence ID" value="ENSPTEP00000024009.1"/>
    <property type="gene ID" value="ENSPTEG00000024594.1"/>
</dbReference>
<dbReference type="SMART" id="SM00225">
    <property type="entry name" value="BTB"/>
    <property type="match status" value="1"/>
</dbReference>
<accession>A0A8C9LRT3</accession>
<keyword evidence="3" id="KW-0833">Ubl conjugation pathway</keyword>
<dbReference type="GO" id="GO:0035024">
    <property type="term" value="P:negative regulation of Rho protein signal transduction"/>
    <property type="evidence" value="ECO:0007669"/>
    <property type="project" value="TreeGrafter"/>
</dbReference>
<comment type="subcellular location">
    <subcellularLocation>
        <location evidence="1">Nucleus</location>
    </subcellularLocation>
</comment>